<dbReference type="AlphaFoldDB" id="A0A7C1JKH9"/>
<evidence type="ECO:0000256" key="1">
    <source>
        <dbReference type="SAM" id="MobiDB-lite"/>
    </source>
</evidence>
<name>A0A7C1JKH9_THERO</name>
<feature type="compositionally biased region" description="Basic and acidic residues" evidence="1">
    <location>
        <begin position="1"/>
        <end position="16"/>
    </location>
</feature>
<accession>A0A7C1JKH9</accession>
<evidence type="ECO:0000259" key="3">
    <source>
        <dbReference type="Pfam" id="PF12894"/>
    </source>
</evidence>
<evidence type="ECO:0000313" key="4">
    <source>
        <dbReference type="EMBL" id="HEF65378.1"/>
    </source>
</evidence>
<dbReference type="SUPFAM" id="SSF82171">
    <property type="entry name" value="DPP6 N-terminal domain-like"/>
    <property type="match status" value="1"/>
</dbReference>
<feature type="compositionally biased region" description="Polar residues" evidence="1">
    <location>
        <begin position="91"/>
        <end position="102"/>
    </location>
</feature>
<evidence type="ECO:0000256" key="2">
    <source>
        <dbReference type="SAM" id="Phobius"/>
    </source>
</evidence>
<dbReference type="InterPro" id="IPR011042">
    <property type="entry name" value="6-blade_b-propeller_TolB-like"/>
</dbReference>
<dbReference type="Gene3D" id="2.120.10.30">
    <property type="entry name" value="TolB, C-terminal domain"/>
    <property type="match status" value="1"/>
</dbReference>
<organism evidence="4">
    <name type="scientific">Thermomicrobium roseum</name>
    <dbReference type="NCBI Taxonomy" id="500"/>
    <lineage>
        <taxon>Bacteria</taxon>
        <taxon>Pseudomonadati</taxon>
        <taxon>Thermomicrobiota</taxon>
        <taxon>Thermomicrobia</taxon>
        <taxon>Thermomicrobiales</taxon>
        <taxon>Thermomicrobiaceae</taxon>
        <taxon>Thermomicrobium</taxon>
    </lineage>
</organism>
<proteinExistence type="predicted"/>
<sequence>MPKPPNDERHRYHDVLPPEASPEDLQVVTMLHRVLATPQPPAELQARIRRLASTLRSDQSFTALGRGHGYTGRKPMTSPAASPARAELPQDSRQQTPQSERILTQRDSPRQHRWFRTALGALAAVLVAGLILTYWVLLPEPSETPAGPVSSPTPSPIASPPAALTASQLRVQLRYPLFIPITLPPGLSAHYTTDGPGPEALVSITFVTSSGETAFILAQAPADRLPPPEEGEPVTLPNGIVAQFFPSSAKAGGRPSLEWIQEGTHIVLLGGTFGREELIAIAGSLSPTADLVLLKAQAVSTPTSVPEQEEAPSLGIPGHLALALGNQLLIDGRAFEETSTIALPSWSPSGQWIAYRNDGERTVVVRDARGTQRISLADLLPNGPITLFAWSPTEDLLAVAPSNGGLSLYRPDAPTEVRTLSGELVGSLAWAPDGHLLAAVLVGELGSTAPDRLVVFDLQEGAAQVVTTAQETHLQLAGWWPDGQGLLYWEFPLASQSLAADGVPLRSLNLATGEVTTLTTMLADQDFVAWGPPGKESSSVLVIGSQGREHWTAPKQLLQCNLQLSACTPIATNAATQELSGVACDPSTQHCESQTPIAVTPEQTVTLFPTWFPSTLVAAINAPALTAQPATEDELARWVAARRLIIIHTDGTPGPALPEAVSYGVLQAQWVTSEALLVLQVPEPGRARLLWVSVPSSQVRVLADLSALVPDPPVDGHGAPVLRLDWIAAWHP</sequence>
<keyword evidence="2" id="KW-0472">Membrane</keyword>
<gene>
    <name evidence="4" type="ORF">ENP47_07255</name>
</gene>
<feature type="domain" description="Anaphase-promoting complex subunit 4-like WD40" evidence="3">
    <location>
        <begin position="389"/>
        <end position="440"/>
    </location>
</feature>
<feature type="region of interest" description="Disordered" evidence="1">
    <location>
        <begin position="59"/>
        <end position="109"/>
    </location>
</feature>
<feature type="transmembrane region" description="Helical" evidence="2">
    <location>
        <begin position="114"/>
        <end position="137"/>
    </location>
</feature>
<keyword evidence="2" id="KW-1133">Transmembrane helix</keyword>
<dbReference type="InterPro" id="IPR024977">
    <property type="entry name" value="Apc4-like_WD40_dom"/>
</dbReference>
<dbReference type="Pfam" id="PF12894">
    <property type="entry name" value="ANAPC4_WD40"/>
    <property type="match status" value="1"/>
</dbReference>
<dbReference type="EMBL" id="DSJL01000011">
    <property type="protein sequence ID" value="HEF65378.1"/>
    <property type="molecule type" value="Genomic_DNA"/>
</dbReference>
<protein>
    <recommendedName>
        <fullName evidence="3">Anaphase-promoting complex subunit 4-like WD40 domain-containing protein</fullName>
    </recommendedName>
</protein>
<feature type="region of interest" description="Disordered" evidence="1">
    <location>
        <begin position="1"/>
        <end position="21"/>
    </location>
</feature>
<reference evidence="4" key="1">
    <citation type="journal article" date="2020" name="mSystems">
        <title>Genome- and Community-Level Interaction Insights into Carbon Utilization and Element Cycling Functions of Hydrothermarchaeota in Hydrothermal Sediment.</title>
        <authorList>
            <person name="Zhou Z."/>
            <person name="Liu Y."/>
            <person name="Xu W."/>
            <person name="Pan J."/>
            <person name="Luo Z.H."/>
            <person name="Li M."/>
        </authorList>
    </citation>
    <scope>NUCLEOTIDE SEQUENCE [LARGE SCALE GENOMIC DNA]</scope>
    <source>
        <strain evidence="4">SpSt-222</strain>
    </source>
</reference>
<keyword evidence="2" id="KW-0812">Transmembrane</keyword>
<comment type="caution">
    <text evidence="4">The sequence shown here is derived from an EMBL/GenBank/DDBJ whole genome shotgun (WGS) entry which is preliminary data.</text>
</comment>